<protein>
    <submittedName>
        <fullName evidence="1">Uncharacterized protein</fullName>
    </submittedName>
</protein>
<sequence>MHPWLIISKSGLIRKKLYTLVLSNTYLILKSQNEQDNEIRRAYSQWHFKEPQLGTTRHKNLTDID</sequence>
<reference evidence="1 2" key="1">
    <citation type="journal article" date="2018" name="Sci. Rep.">
        <title>Genomic signatures of local adaptation to the degree of environmental predictability in rotifers.</title>
        <authorList>
            <person name="Franch-Gras L."/>
            <person name="Hahn C."/>
            <person name="Garcia-Roger E.M."/>
            <person name="Carmona M.J."/>
            <person name="Serra M."/>
            <person name="Gomez A."/>
        </authorList>
    </citation>
    <scope>NUCLEOTIDE SEQUENCE [LARGE SCALE GENOMIC DNA]</scope>
    <source>
        <strain evidence="1">HYR1</strain>
    </source>
</reference>
<comment type="caution">
    <text evidence="1">The sequence shown here is derived from an EMBL/GenBank/DDBJ whole genome shotgun (WGS) entry which is preliminary data.</text>
</comment>
<evidence type="ECO:0000313" key="1">
    <source>
        <dbReference type="EMBL" id="RNA27355.1"/>
    </source>
</evidence>
<dbReference type="EMBL" id="REGN01002555">
    <property type="protein sequence ID" value="RNA27355.1"/>
    <property type="molecule type" value="Genomic_DNA"/>
</dbReference>
<accession>A0A3M7RVJ1</accession>
<evidence type="ECO:0000313" key="2">
    <source>
        <dbReference type="Proteomes" id="UP000276133"/>
    </source>
</evidence>
<proteinExistence type="predicted"/>
<gene>
    <name evidence="1" type="ORF">BpHYR1_033868</name>
</gene>
<organism evidence="1 2">
    <name type="scientific">Brachionus plicatilis</name>
    <name type="common">Marine rotifer</name>
    <name type="synonym">Brachionus muelleri</name>
    <dbReference type="NCBI Taxonomy" id="10195"/>
    <lineage>
        <taxon>Eukaryota</taxon>
        <taxon>Metazoa</taxon>
        <taxon>Spiralia</taxon>
        <taxon>Gnathifera</taxon>
        <taxon>Rotifera</taxon>
        <taxon>Eurotatoria</taxon>
        <taxon>Monogononta</taxon>
        <taxon>Pseudotrocha</taxon>
        <taxon>Ploima</taxon>
        <taxon>Brachionidae</taxon>
        <taxon>Brachionus</taxon>
    </lineage>
</organism>
<dbReference type="Proteomes" id="UP000276133">
    <property type="component" value="Unassembled WGS sequence"/>
</dbReference>
<dbReference type="AlphaFoldDB" id="A0A3M7RVJ1"/>
<name>A0A3M7RVJ1_BRAPC</name>
<keyword evidence="2" id="KW-1185">Reference proteome</keyword>